<feature type="chain" id="PRO_5029064056" description="Flagellar P-ring protein" evidence="5">
    <location>
        <begin position="18"/>
        <end position="349"/>
    </location>
</feature>
<evidence type="ECO:0000256" key="3">
    <source>
        <dbReference type="ARBA" id="ARBA00022729"/>
    </source>
</evidence>
<dbReference type="GO" id="GO:0071973">
    <property type="term" value="P:bacterial-type flagellum-dependent cell motility"/>
    <property type="evidence" value="ECO:0007669"/>
    <property type="project" value="InterPro"/>
</dbReference>
<feature type="signal peptide" evidence="5">
    <location>
        <begin position="1"/>
        <end position="17"/>
    </location>
</feature>
<comment type="subunit">
    <text evidence="5">The basal body constitutes a major portion of the flagellar organelle and consists of four rings (L,P,S, and M) mounted on a central rod.</text>
</comment>
<comment type="similarity">
    <text evidence="5">Belongs to the FlgI family.</text>
</comment>
<dbReference type="PANTHER" id="PTHR30381">
    <property type="entry name" value="FLAGELLAR P-RING PERIPLASMIC PROTEIN FLGI"/>
    <property type="match status" value="1"/>
</dbReference>
<dbReference type="RefSeq" id="WP_179975569.1">
    <property type="nucleotide sequence ID" value="NZ_CP049075.1"/>
</dbReference>
<dbReference type="EMBL" id="CP049075">
    <property type="protein sequence ID" value="QLI04952.1"/>
    <property type="molecule type" value="Genomic_DNA"/>
</dbReference>
<proteinExistence type="inferred from homology"/>
<dbReference type="PRINTS" id="PR01010">
    <property type="entry name" value="FLGPRINGFLGI"/>
</dbReference>
<keyword evidence="6" id="KW-0969">Cilium</keyword>
<dbReference type="KEGG" id="cinf:CINF_0417"/>
<dbReference type="InterPro" id="IPR001782">
    <property type="entry name" value="Flag_FlgI"/>
</dbReference>
<protein>
    <recommendedName>
        <fullName evidence="5">Flagellar P-ring protein</fullName>
    </recommendedName>
    <alternativeName>
        <fullName evidence="5">Basal body P-ring protein</fullName>
    </alternativeName>
</protein>
<keyword evidence="6" id="KW-0282">Flagellum</keyword>
<dbReference type="Pfam" id="PF02119">
    <property type="entry name" value="FlgI"/>
    <property type="match status" value="1"/>
</dbReference>
<sequence precursor="true">MRSFVLFLLILISANSAQIKDLASVIGVRENQLIGYGLVVGLNGTGDGSNSEFTIQSLSNMLKTVNVQINPEDIKSKNTAAVMVTARLPAFARQGDELDITISSIGDAKNLMGGTLLLTALKGVDGEIYALAQGNLTLGGSAKKGGNHPTVATILRGALVEREVAYDIASKTDASLSLKSSNFAVAKKLQDAINARFDNSAIAIDPRTLNIKKPAQLSMVEFLAMVLNLEIDHQADAKIIIDERTGTLVSGGQIRVDSAVISHKGITLKIEPNSYVPFDEKNPAPNTMDLGFGTSIDVAKNTLNVDNSYTTLANVTRALNKLGISPSDMIAIIENLRRAGAINAQIEVI</sequence>
<gene>
    <name evidence="5 6" type="primary">flgI</name>
    <name evidence="6" type="ORF">CINF_0417</name>
</gene>
<evidence type="ECO:0000313" key="6">
    <source>
        <dbReference type="EMBL" id="QLI04952.1"/>
    </source>
</evidence>
<dbReference type="GO" id="GO:0005198">
    <property type="term" value="F:structural molecule activity"/>
    <property type="evidence" value="ECO:0007669"/>
    <property type="project" value="InterPro"/>
</dbReference>
<evidence type="ECO:0000256" key="4">
    <source>
        <dbReference type="ARBA" id="ARBA00023143"/>
    </source>
</evidence>
<keyword evidence="6" id="KW-0966">Cell projection</keyword>
<evidence type="ECO:0000256" key="2">
    <source>
        <dbReference type="ARBA" id="ARBA00004117"/>
    </source>
</evidence>
<evidence type="ECO:0000256" key="5">
    <source>
        <dbReference type="HAMAP-Rule" id="MF_00416"/>
    </source>
</evidence>
<keyword evidence="4 5" id="KW-0975">Bacterial flagellum</keyword>
<evidence type="ECO:0000313" key="7">
    <source>
        <dbReference type="Proteomes" id="UP000509414"/>
    </source>
</evidence>
<dbReference type="Proteomes" id="UP000509414">
    <property type="component" value="Chromosome"/>
</dbReference>
<dbReference type="PANTHER" id="PTHR30381:SF0">
    <property type="entry name" value="FLAGELLAR P-RING PROTEIN"/>
    <property type="match status" value="1"/>
</dbReference>
<accession>A0A7H9CG54</accession>
<dbReference type="GO" id="GO:0030288">
    <property type="term" value="C:outer membrane-bounded periplasmic space"/>
    <property type="evidence" value="ECO:0007669"/>
    <property type="project" value="InterPro"/>
</dbReference>
<comment type="subcellular location">
    <subcellularLocation>
        <location evidence="2 5">Bacterial flagellum basal body</location>
    </subcellularLocation>
</comment>
<comment type="function">
    <text evidence="1 5">Assembles around the rod to form the L-ring and probably protects the motor/basal body from shearing forces during rotation.</text>
</comment>
<dbReference type="HAMAP" id="MF_00416">
    <property type="entry name" value="FlgI"/>
    <property type="match status" value="1"/>
</dbReference>
<keyword evidence="7" id="KW-1185">Reference proteome</keyword>
<name>A0A7H9CG54_9BACT</name>
<evidence type="ECO:0000256" key="1">
    <source>
        <dbReference type="ARBA" id="ARBA00002591"/>
    </source>
</evidence>
<dbReference type="AlphaFoldDB" id="A0A7H9CG54"/>
<dbReference type="NCBIfam" id="NF003676">
    <property type="entry name" value="PRK05303.1"/>
    <property type="match status" value="1"/>
</dbReference>
<reference evidence="6 7" key="1">
    <citation type="submission" date="2020-02" db="EMBL/GenBank/DDBJ databases">
        <title>Complete genome sequence of the novel Campylobacter species Candidatus Campylobacter infans.</title>
        <authorList>
            <person name="Duim B."/>
            <person name="Zomer A."/>
            <person name="van der Graaf L."/>
            <person name="Wagenaar J."/>
        </authorList>
    </citation>
    <scope>NUCLEOTIDE SEQUENCE [LARGE SCALE GENOMIC DNA]</scope>
    <source>
        <strain evidence="6 7">19S00001</strain>
    </source>
</reference>
<keyword evidence="3 5" id="KW-0732">Signal</keyword>
<organism evidence="6 7">
    <name type="scientific">Candidatus Campylobacter infans</name>
    <dbReference type="NCBI Taxonomy" id="2561898"/>
    <lineage>
        <taxon>Bacteria</taxon>
        <taxon>Pseudomonadati</taxon>
        <taxon>Campylobacterota</taxon>
        <taxon>Epsilonproteobacteria</taxon>
        <taxon>Campylobacterales</taxon>
        <taxon>Campylobacteraceae</taxon>
        <taxon>Campylobacter</taxon>
    </lineage>
</organism>
<dbReference type="GO" id="GO:0009428">
    <property type="term" value="C:bacterial-type flagellum basal body, distal rod, P ring"/>
    <property type="evidence" value="ECO:0007669"/>
    <property type="project" value="InterPro"/>
</dbReference>